<feature type="domain" description="RRM" evidence="9">
    <location>
        <begin position="192"/>
        <end position="271"/>
    </location>
</feature>
<evidence type="ECO:0000313" key="11">
    <source>
        <dbReference type="Proteomes" id="UP000245119"/>
    </source>
</evidence>
<evidence type="ECO:0000313" key="10">
    <source>
        <dbReference type="EMBL" id="PVD37901.1"/>
    </source>
</evidence>
<dbReference type="Gene3D" id="3.30.760.10">
    <property type="entry name" value="RNA Cap, Translation Initiation Factor Eif4e"/>
    <property type="match status" value="1"/>
</dbReference>
<dbReference type="GO" id="GO:0006417">
    <property type="term" value="P:regulation of translation"/>
    <property type="evidence" value="ECO:0007669"/>
    <property type="project" value="UniProtKB-KW"/>
</dbReference>
<dbReference type="Proteomes" id="UP000245119">
    <property type="component" value="Linkage Group LG1"/>
</dbReference>
<keyword evidence="11" id="KW-1185">Reference proteome</keyword>
<dbReference type="InterPro" id="IPR001040">
    <property type="entry name" value="TIF_eIF_4E"/>
</dbReference>
<dbReference type="PANTHER" id="PTHR11960">
    <property type="entry name" value="EUKARYOTIC TRANSLATION INITIATION FACTOR 4E RELATED"/>
    <property type="match status" value="1"/>
</dbReference>
<keyword evidence="4 6" id="KW-0694">RNA-binding</keyword>
<evidence type="ECO:0000256" key="7">
    <source>
        <dbReference type="RuleBase" id="RU004374"/>
    </source>
</evidence>
<sequence>MGQKSASKTPQPKRGPKTPGRTPKSAPPSKTPNQKTNKTEDLAKGLAMKLFQNGKGDGTPGAKGKQEPKGKLQKIASEAAAKAKGTAIKKTAAVTIQAIRKDTPGKPKGQKQKASTKETESTAQGAKEVSIVKTQQTPAKKQEKSQTVEKQGSPTKQKQQEAVVKQKQETSKSQQSASQEAHSSSSANIDNRMLFVKNLPADVGMSEIKSLSADIKNVRFRVNIRVKNKQRQRIGYAFLEFASEELAEKNYKLLQTAKLKDTALFVDYVGQKSSHKPATKKEPADIDPLRLYITGFGKDTTVADLQKIFPRAVEITLPIRKKDHLPLGFAFARFENEELAKAAHEKAQVKQIRGDTLVVLFARKRVEKVEAQKRKKENKQKEGPAQKKTKIEKKDDSDEDNEDSDQDAEEVDSEDLSITPEMLIKHPLQNRWAMWFFKSDKARDWCDNLRLVTTFDTVEDFWALYNHIQKASKLPSGCDYSVFKDGIQPKWEDDQNKRGGRWLINLNKQQRHTDLDNFWLETLLCLIGEAFDEQSDDICGAVVSIRTKGDKLGLWTRDCNRPDSIMKIGKTLKERLKIPPKIPLGYQAHTDAIVKTGSTVKNRYQV</sequence>
<feature type="region of interest" description="Disordered" evidence="8">
    <location>
        <begin position="98"/>
        <end position="186"/>
    </location>
</feature>
<dbReference type="InterPro" id="IPR000504">
    <property type="entry name" value="RRM_dom"/>
</dbReference>
<feature type="compositionally biased region" description="Polar residues" evidence="8">
    <location>
        <begin position="1"/>
        <end position="10"/>
    </location>
</feature>
<evidence type="ECO:0000256" key="3">
    <source>
        <dbReference type="ARBA" id="ARBA00022845"/>
    </source>
</evidence>
<dbReference type="PROSITE" id="PS00813">
    <property type="entry name" value="IF4E"/>
    <property type="match status" value="1"/>
</dbReference>
<gene>
    <name evidence="10" type="ORF">C0Q70_00503</name>
</gene>
<dbReference type="GO" id="GO:0000340">
    <property type="term" value="F:RNA 7-methylguanosine cap binding"/>
    <property type="evidence" value="ECO:0007669"/>
    <property type="project" value="TreeGrafter"/>
</dbReference>
<dbReference type="STRING" id="400727.A0A2T7PWU0"/>
<keyword evidence="2 7" id="KW-0396">Initiation factor</keyword>
<dbReference type="Pfam" id="PF01652">
    <property type="entry name" value="IF4E"/>
    <property type="match status" value="1"/>
</dbReference>
<evidence type="ECO:0000256" key="8">
    <source>
        <dbReference type="SAM" id="MobiDB-lite"/>
    </source>
</evidence>
<comment type="caution">
    <text evidence="10">The sequence shown here is derived from an EMBL/GenBank/DDBJ whole genome shotgun (WGS) entry which is preliminary data.</text>
</comment>
<organism evidence="10 11">
    <name type="scientific">Pomacea canaliculata</name>
    <name type="common">Golden apple snail</name>
    <dbReference type="NCBI Taxonomy" id="400727"/>
    <lineage>
        <taxon>Eukaryota</taxon>
        <taxon>Metazoa</taxon>
        <taxon>Spiralia</taxon>
        <taxon>Lophotrochozoa</taxon>
        <taxon>Mollusca</taxon>
        <taxon>Gastropoda</taxon>
        <taxon>Caenogastropoda</taxon>
        <taxon>Architaenioglossa</taxon>
        <taxon>Ampullarioidea</taxon>
        <taxon>Ampullariidae</taxon>
        <taxon>Pomacea</taxon>
    </lineage>
</organism>
<feature type="compositionally biased region" description="Acidic residues" evidence="8">
    <location>
        <begin position="397"/>
        <end position="415"/>
    </location>
</feature>
<dbReference type="PROSITE" id="PS50102">
    <property type="entry name" value="RRM"/>
    <property type="match status" value="2"/>
</dbReference>
<feature type="domain" description="RRM" evidence="9">
    <location>
        <begin position="289"/>
        <end position="364"/>
    </location>
</feature>
<name>A0A2T7PWU0_POMCA</name>
<dbReference type="Pfam" id="PF00076">
    <property type="entry name" value="RRM_1"/>
    <property type="match status" value="2"/>
</dbReference>
<evidence type="ECO:0000256" key="4">
    <source>
        <dbReference type="ARBA" id="ARBA00022884"/>
    </source>
</evidence>
<protein>
    <recommendedName>
        <fullName evidence="9">RRM domain-containing protein</fullName>
    </recommendedName>
</protein>
<dbReference type="FunFam" id="3.30.760.10:FF:000002">
    <property type="entry name" value="Eukaryotic translation initiation factor 4E"/>
    <property type="match status" value="1"/>
</dbReference>
<dbReference type="InterPro" id="IPR019770">
    <property type="entry name" value="TIF_eIF_4E_CS"/>
</dbReference>
<dbReference type="InterPro" id="IPR012677">
    <property type="entry name" value="Nucleotide-bd_a/b_plait_sf"/>
</dbReference>
<evidence type="ECO:0000256" key="5">
    <source>
        <dbReference type="ARBA" id="ARBA00022917"/>
    </source>
</evidence>
<dbReference type="SUPFAM" id="SSF54928">
    <property type="entry name" value="RNA-binding domain, RBD"/>
    <property type="match status" value="2"/>
</dbReference>
<dbReference type="SUPFAM" id="SSF55418">
    <property type="entry name" value="eIF4e-like"/>
    <property type="match status" value="1"/>
</dbReference>
<proteinExistence type="inferred from homology"/>
<dbReference type="OrthoDB" id="167718at2759"/>
<feature type="compositionally biased region" description="Low complexity" evidence="8">
    <location>
        <begin position="171"/>
        <end position="186"/>
    </location>
</feature>
<keyword evidence="3" id="KW-0810">Translation regulation</keyword>
<comment type="similarity">
    <text evidence="1 7">Belongs to the eukaryotic initiation factor 4E family.</text>
</comment>
<keyword evidence="5 7" id="KW-0648">Protein biosynthesis</keyword>
<evidence type="ECO:0000256" key="2">
    <source>
        <dbReference type="ARBA" id="ARBA00022540"/>
    </source>
</evidence>
<dbReference type="PANTHER" id="PTHR11960:SF8">
    <property type="entry name" value="EUKARYOTIC TRANSLATION INITIATION FACTOR 4E1-RELATED"/>
    <property type="match status" value="1"/>
</dbReference>
<dbReference type="InterPro" id="IPR023398">
    <property type="entry name" value="TIF_eIF4e-like"/>
</dbReference>
<dbReference type="InterPro" id="IPR035979">
    <property type="entry name" value="RBD_domain_sf"/>
</dbReference>
<evidence type="ECO:0000256" key="6">
    <source>
        <dbReference type="PROSITE-ProRule" id="PRU00176"/>
    </source>
</evidence>
<dbReference type="SMART" id="SM00360">
    <property type="entry name" value="RRM"/>
    <property type="match status" value="2"/>
</dbReference>
<feature type="region of interest" description="Disordered" evidence="8">
    <location>
        <begin position="371"/>
        <end position="416"/>
    </location>
</feature>
<evidence type="ECO:0000256" key="1">
    <source>
        <dbReference type="ARBA" id="ARBA00009860"/>
    </source>
</evidence>
<dbReference type="GO" id="GO:0003743">
    <property type="term" value="F:translation initiation factor activity"/>
    <property type="evidence" value="ECO:0007669"/>
    <property type="project" value="UniProtKB-KW"/>
</dbReference>
<dbReference type="Gene3D" id="3.30.70.330">
    <property type="match status" value="2"/>
</dbReference>
<reference evidence="10 11" key="1">
    <citation type="submission" date="2018-04" db="EMBL/GenBank/DDBJ databases">
        <title>The genome of golden apple snail Pomacea canaliculata provides insight into stress tolerance and invasive adaptation.</title>
        <authorList>
            <person name="Liu C."/>
            <person name="Liu B."/>
            <person name="Ren Y."/>
            <person name="Zhang Y."/>
            <person name="Wang H."/>
            <person name="Li S."/>
            <person name="Jiang F."/>
            <person name="Yin L."/>
            <person name="Zhang G."/>
            <person name="Qian W."/>
            <person name="Fan W."/>
        </authorList>
    </citation>
    <scope>NUCLEOTIDE SEQUENCE [LARGE SCALE GENOMIC DNA]</scope>
    <source>
        <strain evidence="10">SZHN2017</strain>
        <tissue evidence="10">Muscle</tissue>
    </source>
</reference>
<feature type="region of interest" description="Disordered" evidence="8">
    <location>
        <begin position="1"/>
        <end position="73"/>
    </location>
</feature>
<dbReference type="CDD" id="cd00590">
    <property type="entry name" value="RRM_SF"/>
    <property type="match status" value="1"/>
</dbReference>
<dbReference type="GO" id="GO:0016281">
    <property type="term" value="C:eukaryotic translation initiation factor 4F complex"/>
    <property type="evidence" value="ECO:0007669"/>
    <property type="project" value="TreeGrafter"/>
</dbReference>
<dbReference type="AlphaFoldDB" id="A0A2T7PWU0"/>
<evidence type="ECO:0000259" key="9">
    <source>
        <dbReference type="PROSITE" id="PS50102"/>
    </source>
</evidence>
<accession>A0A2T7PWU0</accession>
<dbReference type="EMBL" id="PZQS01000001">
    <property type="protein sequence ID" value="PVD37901.1"/>
    <property type="molecule type" value="Genomic_DNA"/>
</dbReference>